<dbReference type="OrthoDB" id="6779620at2759"/>
<name>A0A9P0DVY4_PHACE</name>
<dbReference type="Proteomes" id="UP001153737">
    <property type="component" value="Chromosome 9"/>
</dbReference>
<evidence type="ECO:0000313" key="1">
    <source>
        <dbReference type="EMBL" id="CAH1184034.1"/>
    </source>
</evidence>
<gene>
    <name evidence="1" type="ORF">PHAECO_LOCUS12545</name>
</gene>
<dbReference type="Gene3D" id="3.30.70.1820">
    <property type="entry name" value="L1 transposable element, RRM domain"/>
    <property type="match status" value="1"/>
</dbReference>
<dbReference type="PANTHER" id="PTHR11505">
    <property type="entry name" value="L1 TRANSPOSABLE ELEMENT-RELATED"/>
    <property type="match status" value="1"/>
</dbReference>
<reference evidence="1" key="2">
    <citation type="submission" date="2022-10" db="EMBL/GenBank/DDBJ databases">
        <authorList>
            <consortium name="ENA_rothamsted_submissions"/>
            <consortium name="culmorum"/>
            <person name="King R."/>
        </authorList>
    </citation>
    <scope>NUCLEOTIDE SEQUENCE</scope>
</reference>
<evidence type="ECO:0000313" key="2">
    <source>
        <dbReference type="Proteomes" id="UP001153737"/>
    </source>
</evidence>
<dbReference type="AlphaFoldDB" id="A0A9P0DVY4"/>
<accession>A0A9P0DVY4</accession>
<dbReference type="EMBL" id="OU896715">
    <property type="protein sequence ID" value="CAH1184034.1"/>
    <property type="molecule type" value="Genomic_DNA"/>
</dbReference>
<protein>
    <submittedName>
        <fullName evidence="1">Uncharacterized protein</fullName>
    </submittedName>
</protein>
<keyword evidence="2" id="KW-1185">Reference proteome</keyword>
<reference evidence="1" key="1">
    <citation type="submission" date="2022-01" db="EMBL/GenBank/DDBJ databases">
        <authorList>
            <person name="King R."/>
        </authorList>
    </citation>
    <scope>NUCLEOTIDE SEQUENCE</scope>
</reference>
<proteinExistence type="predicted"/>
<organism evidence="1 2">
    <name type="scientific">Phaedon cochleariae</name>
    <name type="common">Mustard beetle</name>
    <dbReference type="NCBI Taxonomy" id="80249"/>
    <lineage>
        <taxon>Eukaryota</taxon>
        <taxon>Metazoa</taxon>
        <taxon>Ecdysozoa</taxon>
        <taxon>Arthropoda</taxon>
        <taxon>Hexapoda</taxon>
        <taxon>Insecta</taxon>
        <taxon>Pterygota</taxon>
        <taxon>Neoptera</taxon>
        <taxon>Endopterygota</taxon>
        <taxon>Coleoptera</taxon>
        <taxon>Polyphaga</taxon>
        <taxon>Cucujiformia</taxon>
        <taxon>Chrysomeloidea</taxon>
        <taxon>Chrysomelidae</taxon>
        <taxon>Chrysomelinae</taxon>
        <taxon>Chrysomelini</taxon>
        <taxon>Phaedon</taxon>
    </lineage>
</organism>
<dbReference type="InterPro" id="IPR004244">
    <property type="entry name" value="Transposase_22"/>
</dbReference>
<sequence>MPTRSSQVEEAHLESLISKISSKLLNKIDNKLENMTARFDTIDVTLNSLNAKFIHLEEVEHNHKKQFIFVNEKLDELHQNSKMNSLRLIGVNEETDENLISKILSTINDGMKIKCAIFELNRVFRVGKISADLTKPRAVIVDFVTNLKRNEVYKAKFKLKGTGIFINEDLTEYRYKLLLQAKKRFGNKEVWSQNCKIYAKCDNAVKLIRHEVDLAN</sequence>